<evidence type="ECO:0000259" key="2">
    <source>
        <dbReference type="PROSITE" id="PS51707"/>
    </source>
</evidence>
<dbReference type="Pfam" id="PF01928">
    <property type="entry name" value="CYTH"/>
    <property type="match status" value="1"/>
</dbReference>
<gene>
    <name evidence="3" type="ORF">CWR43_02965</name>
    <name evidence="4" type="ORF">N2599_33725</name>
</gene>
<geneLocation type="plasmid" evidence="4 6">
    <name>pWSM1592_1</name>
</geneLocation>
<feature type="domain" description="CYTH" evidence="2">
    <location>
        <begin position="3"/>
        <end position="150"/>
    </location>
</feature>
<protein>
    <submittedName>
        <fullName evidence="3">CYTH domain-containing protein</fullName>
    </submittedName>
</protein>
<feature type="active site" description="Proton acceptor" evidence="1">
    <location>
        <position position="31"/>
    </location>
</feature>
<dbReference type="AlphaFoldDB" id="A0A2N0DGS1"/>
<dbReference type="Gene3D" id="2.40.320.10">
    <property type="entry name" value="Hypothetical Protein Pfu-838710-001"/>
    <property type="match status" value="1"/>
</dbReference>
<dbReference type="Proteomes" id="UP000232164">
    <property type="component" value="Unassembled WGS sequence"/>
</dbReference>
<dbReference type="PANTHER" id="PTHR40114">
    <property type="entry name" value="SLR0698 PROTEIN"/>
    <property type="match status" value="1"/>
</dbReference>
<dbReference type="RefSeq" id="WP_027511498.1">
    <property type="nucleotide sequence ID" value="NZ_CP104144.1"/>
</dbReference>
<reference evidence="3 5" key="1">
    <citation type="submission" date="2017-11" db="EMBL/GenBank/DDBJ databases">
        <authorList>
            <person name="Han C.G."/>
        </authorList>
    </citation>
    <scope>NUCLEOTIDE SEQUENCE [LARGE SCALE GENOMIC DNA]</scope>
    <source>
        <strain evidence="3 5">HCNT1</strain>
    </source>
</reference>
<dbReference type="PANTHER" id="PTHR40114:SF1">
    <property type="entry name" value="SLR0698 PROTEIN"/>
    <property type="match status" value="1"/>
</dbReference>
<reference evidence="3 5" key="2">
    <citation type="submission" date="2017-12" db="EMBL/GenBank/DDBJ databases">
        <title>Genome sequence of Rhizobium sullae HCNT1 isolated from Sulla coronaria nodules and featuring peculiar denitrification phenotypes.</title>
        <authorList>
            <person name="De Diego-Diaz B."/>
            <person name="Treu L."/>
            <person name="Campanaro S."/>
            <person name="Da Silva Duarte V."/>
            <person name="Basaglia M."/>
            <person name="Favaro L."/>
            <person name="Casella S."/>
            <person name="Squartini A."/>
        </authorList>
    </citation>
    <scope>NUCLEOTIDE SEQUENCE [LARGE SCALE GENOMIC DNA]</scope>
    <source>
        <strain evidence="3 5">HCNT1</strain>
    </source>
</reference>
<dbReference type="STRING" id="1041146.GCA_000427985_02108"/>
<dbReference type="InterPro" id="IPR012042">
    <property type="entry name" value="NeuTTM/CthTTM-like"/>
</dbReference>
<dbReference type="EMBL" id="PIQN01000003">
    <property type="protein sequence ID" value="PKA45314.1"/>
    <property type="molecule type" value="Genomic_DNA"/>
</dbReference>
<keyword evidence="6" id="KW-1185">Reference proteome</keyword>
<reference evidence="4" key="3">
    <citation type="submission" date="2022-09" db="EMBL/GenBank/DDBJ databases">
        <title>Australian commercial rhizobial inoculants.</title>
        <authorList>
            <person name="Kohlmeier M.G."/>
            <person name="O'Hara G.W."/>
            <person name="Colombi E."/>
            <person name="Ramsay J.P."/>
            <person name="Terpolilli J."/>
        </authorList>
    </citation>
    <scope>NUCLEOTIDE SEQUENCE</scope>
    <source>
        <strain evidence="4">WSM1592</strain>
        <plasmid evidence="4">pWSM1592_1</plasmid>
    </source>
</reference>
<proteinExistence type="predicted"/>
<name>A0A2N0DGS1_RHISU</name>
<evidence type="ECO:0000256" key="1">
    <source>
        <dbReference type="PIRSR" id="PIRSR016487-1"/>
    </source>
</evidence>
<dbReference type="InterPro" id="IPR033469">
    <property type="entry name" value="CYTH-like_dom_sf"/>
</dbReference>
<dbReference type="SUPFAM" id="SSF55154">
    <property type="entry name" value="CYTH-like phosphatases"/>
    <property type="match status" value="1"/>
</dbReference>
<organism evidence="3 5">
    <name type="scientific">Rhizobium sullae</name>
    <name type="common">Rhizobium hedysari</name>
    <dbReference type="NCBI Taxonomy" id="50338"/>
    <lineage>
        <taxon>Bacteria</taxon>
        <taxon>Pseudomonadati</taxon>
        <taxon>Pseudomonadota</taxon>
        <taxon>Alphaproteobacteria</taxon>
        <taxon>Hyphomicrobiales</taxon>
        <taxon>Rhizobiaceae</taxon>
        <taxon>Rhizobium/Agrobacterium group</taxon>
        <taxon>Rhizobium</taxon>
    </lineage>
</organism>
<dbReference type="PIRSF" id="PIRSF016487">
    <property type="entry name" value="CYTH_UCP016487"/>
    <property type="match status" value="1"/>
</dbReference>
<evidence type="ECO:0000313" key="4">
    <source>
        <dbReference type="EMBL" id="UWU17676.1"/>
    </source>
</evidence>
<evidence type="ECO:0000313" key="6">
    <source>
        <dbReference type="Proteomes" id="UP001060123"/>
    </source>
</evidence>
<sequence>MKTIEIERKFLVRNNTWRADAIASHAFQQAYLSHGSKNTVRVRIIDGLSARLAVKFGRRGLKREEYEYEIPVAEAQELLRHANGRVLEKRRYDVSHKGRIWEVDVFGGAYQGLTIAEIEMSTEDDKPVLPRWLGREVTGDKRFSNRTMATHSFVSPALTHAATGIGTNHARSSSWSRD</sequence>
<accession>A0A2N0DGS1</accession>
<evidence type="ECO:0000313" key="5">
    <source>
        <dbReference type="Proteomes" id="UP000232164"/>
    </source>
</evidence>
<keyword evidence="4" id="KW-0614">Plasmid</keyword>
<dbReference type="SMART" id="SM01118">
    <property type="entry name" value="CYTH"/>
    <property type="match status" value="1"/>
</dbReference>
<dbReference type="InterPro" id="IPR023577">
    <property type="entry name" value="CYTH_domain"/>
</dbReference>
<evidence type="ECO:0000313" key="3">
    <source>
        <dbReference type="EMBL" id="PKA45314.1"/>
    </source>
</evidence>
<dbReference type="PROSITE" id="PS51707">
    <property type="entry name" value="CYTH"/>
    <property type="match status" value="1"/>
</dbReference>
<dbReference type="Proteomes" id="UP001060123">
    <property type="component" value="Plasmid pWSM1592_1"/>
</dbReference>
<dbReference type="CDD" id="cd07891">
    <property type="entry name" value="CYTH-like_CthTTM-like_1"/>
    <property type="match status" value="1"/>
</dbReference>
<dbReference type="EMBL" id="CP104144">
    <property type="protein sequence ID" value="UWU17676.1"/>
    <property type="molecule type" value="Genomic_DNA"/>
</dbReference>